<dbReference type="GO" id="GO:0017038">
    <property type="term" value="P:protein import"/>
    <property type="evidence" value="ECO:0007669"/>
    <property type="project" value="TreeGrafter"/>
</dbReference>
<dbReference type="AlphaFoldDB" id="A0A1D8ARD0"/>
<dbReference type="PANTHER" id="PTHR30625">
    <property type="entry name" value="PROTEIN TOLQ"/>
    <property type="match status" value="1"/>
</dbReference>
<gene>
    <name evidence="11" type="ORF">Verru16b_00493</name>
</gene>
<reference evidence="11 12" key="1">
    <citation type="submission" date="2016-06" db="EMBL/GenBank/DDBJ databases">
        <title>Three novel species with peptidoglycan cell walls form the new genus Lacunisphaera gen. nov. in the family Opitutaceae of the verrucomicrobial subdivision 4.</title>
        <authorList>
            <person name="Rast P."/>
            <person name="Gloeckner I."/>
            <person name="Jogler M."/>
            <person name="Boedeker C."/>
            <person name="Jeske O."/>
            <person name="Wiegand S."/>
            <person name="Reinhardt R."/>
            <person name="Schumann P."/>
            <person name="Rohde M."/>
            <person name="Spring S."/>
            <person name="Gloeckner F.O."/>
            <person name="Jogler C."/>
        </authorList>
    </citation>
    <scope>NUCLEOTIDE SEQUENCE [LARGE SCALE GENOMIC DNA]</scope>
    <source>
        <strain evidence="11 12">IG16b</strain>
    </source>
</reference>
<name>A0A1D8ARD0_9BACT</name>
<dbReference type="InterPro" id="IPR050790">
    <property type="entry name" value="ExbB/TolQ_transport"/>
</dbReference>
<comment type="subcellular location">
    <subcellularLocation>
        <location evidence="1">Cell membrane</location>
        <topology evidence="1">Multi-pass membrane protein</topology>
    </subcellularLocation>
    <subcellularLocation>
        <location evidence="8">Membrane</location>
        <topology evidence="8">Multi-pass membrane protein</topology>
    </subcellularLocation>
</comment>
<evidence type="ECO:0000313" key="12">
    <source>
        <dbReference type="Proteomes" id="UP000095228"/>
    </source>
</evidence>
<dbReference type="Proteomes" id="UP000095228">
    <property type="component" value="Chromosome"/>
</dbReference>
<dbReference type="KEGG" id="obg:Verru16b_00493"/>
<evidence type="ECO:0000256" key="8">
    <source>
        <dbReference type="RuleBase" id="RU004057"/>
    </source>
</evidence>
<evidence type="ECO:0000313" key="11">
    <source>
        <dbReference type="EMBL" id="AOS43448.1"/>
    </source>
</evidence>
<keyword evidence="2 8" id="KW-0813">Transport</keyword>
<dbReference type="RefSeq" id="WP_069960801.1">
    <property type="nucleotide sequence ID" value="NZ_CP016094.1"/>
</dbReference>
<keyword evidence="3" id="KW-1003">Cell membrane</keyword>
<keyword evidence="7 9" id="KW-0472">Membrane</keyword>
<dbReference type="OrthoDB" id="4045at2"/>
<dbReference type="InterPro" id="IPR002898">
    <property type="entry name" value="MotA_ExbB_proton_chnl"/>
</dbReference>
<evidence type="ECO:0000256" key="3">
    <source>
        <dbReference type="ARBA" id="ARBA00022475"/>
    </source>
</evidence>
<evidence type="ECO:0000256" key="4">
    <source>
        <dbReference type="ARBA" id="ARBA00022692"/>
    </source>
</evidence>
<keyword evidence="6 9" id="KW-1133">Transmembrane helix</keyword>
<dbReference type="GO" id="GO:0005886">
    <property type="term" value="C:plasma membrane"/>
    <property type="evidence" value="ECO:0007669"/>
    <property type="project" value="UniProtKB-SubCell"/>
</dbReference>
<protein>
    <submittedName>
        <fullName evidence="11">Colicin uptake protein TolQ</fullName>
    </submittedName>
</protein>
<keyword evidence="5 8" id="KW-0653">Protein transport</keyword>
<evidence type="ECO:0000256" key="9">
    <source>
        <dbReference type="SAM" id="Phobius"/>
    </source>
</evidence>
<keyword evidence="12" id="KW-1185">Reference proteome</keyword>
<dbReference type="STRING" id="1838286.Verru16b_00493"/>
<proteinExistence type="inferred from homology"/>
<sequence length="214" mass="23314">MTAFSYSVFVRGGPVMWLLVALGVTALVVFVERALFLHRGQIRSTEFLNGIKNLLQKDRLMEALTLCEETPGPVAKLVKAGLRHAQDDEPAMRFAVQEAALAELPVLERRISSLAAIAQIAPLLGLLGTLLGMIQTFWYFNQGGSYATPQALAGGMWEALLTAAAGLVVAIPAHLGRHFLAGRVRALVQDMEWVGNELLRYLSLDHRKDGGRAP</sequence>
<dbReference type="PANTHER" id="PTHR30625:SF15">
    <property type="entry name" value="BIOPOLYMER TRANSPORT PROTEIN EXBB"/>
    <property type="match status" value="1"/>
</dbReference>
<dbReference type="Pfam" id="PF01618">
    <property type="entry name" value="MotA_ExbB"/>
    <property type="match status" value="1"/>
</dbReference>
<feature type="transmembrane region" description="Helical" evidence="9">
    <location>
        <begin position="114"/>
        <end position="140"/>
    </location>
</feature>
<feature type="transmembrane region" description="Helical" evidence="9">
    <location>
        <begin position="15"/>
        <end position="36"/>
    </location>
</feature>
<comment type="similarity">
    <text evidence="8">Belongs to the exbB/tolQ family.</text>
</comment>
<accession>A0A1D8ARD0</accession>
<evidence type="ECO:0000256" key="7">
    <source>
        <dbReference type="ARBA" id="ARBA00023136"/>
    </source>
</evidence>
<feature type="transmembrane region" description="Helical" evidence="9">
    <location>
        <begin position="152"/>
        <end position="175"/>
    </location>
</feature>
<feature type="domain" description="MotA/TolQ/ExbB proton channel" evidence="10">
    <location>
        <begin position="73"/>
        <end position="192"/>
    </location>
</feature>
<evidence type="ECO:0000256" key="2">
    <source>
        <dbReference type="ARBA" id="ARBA00022448"/>
    </source>
</evidence>
<evidence type="ECO:0000259" key="10">
    <source>
        <dbReference type="Pfam" id="PF01618"/>
    </source>
</evidence>
<evidence type="ECO:0000256" key="6">
    <source>
        <dbReference type="ARBA" id="ARBA00022989"/>
    </source>
</evidence>
<dbReference type="EMBL" id="CP016094">
    <property type="protein sequence ID" value="AOS43448.1"/>
    <property type="molecule type" value="Genomic_DNA"/>
</dbReference>
<organism evidence="11 12">
    <name type="scientific">Lacunisphaera limnophila</name>
    <dbReference type="NCBI Taxonomy" id="1838286"/>
    <lineage>
        <taxon>Bacteria</taxon>
        <taxon>Pseudomonadati</taxon>
        <taxon>Verrucomicrobiota</taxon>
        <taxon>Opitutia</taxon>
        <taxon>Opitutales</taxon>
        <taxon>Opitutaceae</taxon>
        <taxon>Lacunisphaera</taxon>
    </lineage>
</organism>
<evidence type="ECO:0000256" key="1">
    <source>
        <dbReference type="ARBA" id="ARBA00004651"/>
    </source>
</evidence>
<evidence type="ECO:0000256" key="5">
    <source>
        <dbReference type="ARBA" id="ARBA00022927"/>
    </source>
</evidence>
<keyword evidence="4 9" id="KW-0812">Transmembrane</keyword>